<evidence type="ECO:0000313" key="2">
    <source>
        <dbReference type="EMBL" id="MEJ8824233.1"/>
    </source>
</evidence>
<dbReference type="PANTHER" id="PTHR37625">
    <property type="entry name" value="OUTER MEMBRANE LIPOPROTEIN-RELATED"/>
    <property type="match status" value="1"/>
</dbReference>
<dbReference type="NCBIfam" id="TIGR03352">
    <property type="entry name" value="VI_chp_3"/>
    <property type="match status" value="1"/>
</dbReference>
<name>A0ABU8W2W9_9BURK</name>
<dbReference type="Gene3D" id="2.60.40.4150">
    <property type="entry name" value="Type VI secretion system, lipoprotein SciN"/>
    <property type="match status" value="1"/>
</dbReference>
<protein>
    <submittedName>
        <fullName evidence="2">Type VI secretion system lipoprotein TssJ</fullName>
    </submittedName>
</protein>
<sequence length="195" mass="21786">MALHFFEPRRPDALHRLSADSARHPVAAFFLWMAMAVALAVITLPAQAQYSPLREQTELVITITAADDVNPDVKERAAPIMVRLYELKAEGTFESADYYSLEKNDKALLGGDLLVREEFIMRPGDVKTIRRKSHPDITAIGVLAGYRDLPNADWRAVQKINPAPEAAWYRAVVPASKARLEIQLQAQGVRLTPIE</sequence>
<dbReference type="RefSeq" id="WP_340365267.1">
    <property type="nucleotide sequence ID" value="NZ_JBBKZV010000012.1"/>
</dbReference>
<evidence type="ECO:0000313" key="3">
    <source>
        <dbReference type="Proteomes" id="UP001363010"/>
    </source>
</evidence>
<gene>
    <name evidence="2" type="primary">tssJ</name>
    <name evidence="2" type="ORF">WKW80_19710</name>
</gene>
<dbReference type="InterPro" id="IPR017734">
    <property type="entry name" value="T6SS_SciN"/>
</dbReference>
<evidence type="ECO:0000256" key="1">
    <source>
        <dbReference type="SAM" id="Phobius"/>
    </source>
</evidence>
<dbReference type="PANTHER" id="PTHR37625:SF4">
    <property type="entry name" value="OUTER MEMBRANE LIPOPROTEIN"/>
    <property type="match status" value="1"/>
</dbReference>
<dbReference type="InterPro" id="IPR038706">
    <property type="entry name" value="Type_VI_SciN-like_sf"/>
</dbReference>
<reference evidence="2 3" key="1">
    <citation type="submission" date="2024-03" db="EMBL/GenBank/DDBJ databases">
        <title>Novel species of the genus Variovorax.</title>
        <authorList>
            <person name="Liu Q."/>
            <person name="Xin Y.-H."/>
        </authorList>
    </citation>
    <scope>NUCLEOTIDE SEQUENCE [LARGE SCALE GENOMIC DNA]</scope>
    <source>
        <strain evidence="2 3">KACC 18501</strain>
    </source>
</reference>
<keyword evidence="1" id="KW-0472">Membrane</keyword>
<comment type="caution">
    <text evidence="2">The sequence shown here is derived from an EMBL/GenBank/DDBJ whole genome shotgun (WGS) entry which is preliminary data.</text>
</comment>
<proteinExistence type="predicted"/>
<accession>A0ABU8W2W9</accession>
<dbReference type="Pfam" id="PF12790">
    <property type="entry name" value="T6SS-SciN"/>
    <property type="match status" value="1"/>
</dbReference>
<dbReference type="Proteomes" id="UP001363010">
    <property type="component" value="Unassembled WGS sequence"/>
</dbReference>
<feature type="transmembrane region" description="Helical" evidence="1">
    <location>
        <begin position="26"/>
        <end position="46"/>
    </location>
</feature>
<keyword evidence="2" id="KW-0449">Lipoprotein</keyword>
<keyword evidence="1" id="KW-0812">Transmembrane</keyword>
<dbReference type="EMBL" id="JBBKZV010000012">
    <property type="protein sequence ID" value="MEJ8824233.1"/>
    <property type="molecule type" value="Genomic_DNA"/>
</dbReference>
<keyword evidence="3" id="KW-1185">Reference proteome</keyword>
<organism evidence="2 3">
    <name type="scientific">Variovorax humicola</name>
    <dbReference type="NCBI Taxonomy" id="1769758"/>
    <lineage>
        <taxon>Bacteria</taxon>
        <taxon>Pseudomonadati</taxon>
        <taxon>Pseudomonadota</taxon>
        <taxon>Betaproteobacteria</taxon>
        <taxon>Burkholderiales</taxon>
        <taxon>Comamonadaceae</taxon>
        <taxon>Variovorax</taxon>
    </lineage>
</organism>
<keyword evidence="1" id="KW-1133">Transmembrane helix</keyword>